<feature type="domain" description="MobA-like NTP transferase" evidence="2">
    <location>
        <begin position="30"/>
        <end position="191"/>
    </location>
</feature>
<dbReference type="CDD" id="cd04182">
    <property type="entry name" value="GT_2_like_f"/>
    <property type="match status" value="1"/>
</dbReference>
<dbReference type="AlphaFoldDB" id="A0A158D5I1"/>
<dbReference type="Pfam" id="PF12804">
    <property type="entry name" value="NTP_transf_3"/>
    <property type="match status" value="1"/>
</dbReference>
<sequence length="217" mass="22218">MLAAGFDAPHNPGFIPTGSAAMSYASNATGILLAAGLGTRFDPSGHRNKLLATLPDGTPVVFQSARRLLAVCADVFAVVRPGAEKLADVLNEAGCNVIFSADAGRGMGATLAAAVRATSESDGWLVALGDMPWIEPATYEAVARALDAGQALVAPFYRGTRGHPAGFGIAHREALAALDGDAGARGIFSTHAPSIVDVDDPNVLRDIDLPGDLTTGR</sequence>
<gene>
    <name evidence="3" type="ORF">AWB75_06212</name>
</gene>
<keyword evidence="1" id="KW-0460">Magnesium</keyword>
<organism evidence="3 4">
    <name type="scientific">Caballeronia catudaia</name>
    <dbReference type="NCBI Taxonomy" id="1777136"/>
    <lineage>
        <taxon>Bacteria</taxon>
        <taxon>Pseudomonadati</taxon>
        <taxon>Pseudomonadota</taxon>
        <taxon>Betaproteobacteria</taxon>
        <taxon>Burkholderiales</taxon>
        <taxon>Burkholderiaceae</taxon>
        <taxon>Caballeronia</taxon>
    </lineage>
</organism>
<protein>
    <submittedName>
        <fullName evidence="3">MobA-like protein</fullName>
    </submittedName>
</protein>
<accession>A0A158D5I1</accession>
<evidence type="ECO:0000259" key="2">
    <source>
        <dbReference type="Pfam" id="PF12804"/>
    </source>
</evidence>
<dbReference type="Gene3D" id="3.90.550.10">
    <property type="entry name" value="Spore Coat Polysaccharide Biosynthesis Protein SpsA, Chain A"/>
    <property type="match status" value="1"/>
</dbReference>
<dbReference type="InterPro" id="IPR029044">
    <property type="entry name" value="Nucleotide-diphossugar_trans"/>
</dbReference>
<dbReference type="Proteomes" id="UP000054870">
    <property type="component" value="Unassembled WGS sequence"/>
</dbReference>
<dbReference type="InterPro" id="IPR025877">
    <property type="entry name" value="MobA-like_NTP_Trfase"/>
</dbReference>
<evidence type="ECO:0000256" key="1">
    <source>
        <dbReference type="ARBA" id="ARBA00022842"/>
    </source>
</evidence>
<dbReference type="EMBL" id="FCOF02000050">
    <property type="protein sequence ID" value="SAK89723.1"/>
    <property type="molecule type" value="Genomic_DNA"/>
</dbReference>
<dbReference type="PANTHER" id="PTHR43777:SF1">
    <property type="entry name" value="MOLYBDENUM COFACTOR CYTIDYLYLTRANSFERASE"/>
    <property type="match status" value="1"/>
</dbReference>
<evidence type="ECO:0000313" key="3">
    <source>
        <dbReference type="EMBL" id="SAK89723.1"/>
    </source>
</evidence>
<name>A0A158D5I1_9BURK</name>
<dbReference type="SUPFAM" id="SSF53448">
    <property type="entry name" value="Nucleotide-diphospho-sugar transferases"/>
    <property type="match status" value="1"/>
</dbReference>
<comment type="caution">
    <text evidence="3">The sequence shown here is derived from an EMBL/GenBank/DDBJ whole genome shotgun (WGS) entry which is preliminary data.</text>
</comment>
<evidence type="ECO:0000313" key="4">
    <source>
        <dbReference type="Proteomes" id="UP000054870"/>
    </source>
</evidence>
<proteinExistence type="predicted"/>
<reference evidence="3" key="1">
    <citation type="submission" date="2016-01" db="EMBL/GenBank/DDBJ databases">
        <authorList>
            <person name="Peeters C."/>
        </authorList>
    </citation>
    <scope>NUCLEOTIDE SEQUENCE [LARGE SCALE GENOMIC DNA]</scope>
    <source>
        <strain evidence="3">LMG 29318</strain>
    </source>
</reference>
<dbReference type="PANTHER" id="PTHR43777">
    <property type="entry name" value="MOLYBDENUM COFACTOR CYTIDYLYLTRANSFERASE"/>
    <property type="match status" value="1"/>
</dbReference>
<keyword evidence="4" id="KW-1185">Reference proteome</keyword>
<dbReference type="GO" id="GO:0016779">
    <property type="term" value="F:nucleotidyltransferase activity"/>
    <property type="evidence" value="ECO:0007669"/>
    <property type="project" value="UniProtKB-ARBA"/>
</dbReference>